<dbReference type="HOGENOM" id="CLU_473391_0_0_1"/>
<feature type="compositionally biased region" description="Pro residues" evidence="1">
    <location>
        <begin position="64"/>
        <end position="88"/>
    </location>
</feature>
<protein>
    <submittedName>
        <fullName evidence="2">Uncharacterized protein</fullName>
    </submittedName>
</protein>
<feature type="compositionally biased region" description="Basic and acidic residues" evidence="1">
    <location>
        <begin position="371"/>
        <end position="407"/>
    </location>
</feature>
<accession>M7X9X3</accession>
<feature type="region of interest" description="Disordered" evidence="1">
    <location>
        <begin position="482"/>
        <end position="529"/>
    </location>
</feature>
<dbReference type="Proteomes" id="UP000016926">
    <property type="component" value="Unassembled WGS sequence"/>
</dbReference>
<feature type="compositionally biased region" description="Low complexity" evidence="1">
    <location>
        <begin position="507"/>
        <end position="521"/>
    </location>
</feature>
<keyword evidence="3" id="KW-1185">Reference proteome</keyword>
<dbReference type="PANTHER" id="PTHR48125">
    <property type="entry name" value="LP07818P1"/>
    <property type="match status" value="1"/>
</dbReference>
<evidence type="ECO:0000256" key="1">
    <source>
        <dbReference type="SAM" id="MobiDB-lite"/>
    </source>
</evidence>
<feature type="region of interest" description="Disordered" evidence="1">
    <location>
        <begin position="443"/>
        <end position="465"/>
    </location>
</feature>
<feature type="region of interest" description="Disordered" evidence="1">
    <location>
        <begin position="553"/>
        <end position="576"/>
    </location>
</feature>
<sequence length="576" mass="62772">MPPPPTYRTGSSLSSSSSSPAPTSSSPADPVAATTAFDRAKAFRERLESARANTAVRTSTGQQSPPPPPPPPPPPTGTTPSTLPPAPASLPTRPTLAALSASAAPSAPTSQPQVPRAREVDTIATNEGKERGEETFPIPSVAHTAPPPAPPTVPFHLYPSPAPYPGYIPSLPSSAYPISSLHPSPLMAPMGASVDAVVEHALGVVGVSREEWEDTERVERRLLEVWEEKILPHPASHLPPSLPSSLIYLLSTLLTPPSLPLTSPPLLLKMAAYLTMVEKAREGGGGGEWARVHECLVEGWRGALLKEREREREESGKRREEEGRRREVVQENRELKKTVEQQQSNLDRLEALATQQVASGNELADALERAVEASREADAQRTRVRELEKERDEAVEREKRRREDAKPSRRVALLLEDLDKSNSARASLQTQLDSTLAELAEARAHLASTSPAKGGSEQREREMAEADRLILEGRLEVVEREKKELEGRLRAETERRKKAEEEEVKLRASTPAPTPSPSTTAGNGTAEMDKLRAELKQNKFVIERLAGKVKELNKEVSDRRDENADLLSRLAAVDAA</sequence>
<feature type="region of interest" description="Disordered" evidence="1">
    <location>
        <begin position="1"/>
        <end position="119"/>
    </location>
</feature>
<organism evidence="2 3">
    <name type="scientific">Rhodotorula toruloides (strain NP11)</name>
    <name type="common">Yeast</name>
    <name type="synonym">Rhodosporidium toruloides</name>
    <dbReference type="NCBI Taxonomy" id="1130832"/>
    <lineage>
        <taxon>Eukaryota</taxon>
        <taxon>Fungi</taxon>
        <taxon>Dikarya</taxon>
        <taxon>Basidiomycota</taxon>
        <taxon>Pucciniomycotina</taxon>
        <taxon>Microbotryomycetes</taxon>
        <taxon>Sporidiobolales</taxon>
        <taxon>Sporidiobolaceae</taxon>
        <taxon>Rhodotorula</taxon>
    </lineage>
</organism>
<feature type="compositionally biased region" description="Basic and acidic residues" evidence="1">
    <location>
        <begin position="482"/>
        <end position="506"/>
    </location>
</feature>
<feature type="compositionally biased region" description="Basic and acidic residues" evidence="1">
    <location>
        <begin position="38"/>
        <end position="49"/>
    </location>
</feature>
<proteinExistence type="predicted"/>
<name>M7X9X3_RHOT1</name>
<dbReference type="EMBL" id="KB722661">
    <property type="protein sequence ID" value="EMS20534.1"/>
    <property type="molecule type" value="Genomic_DNA"/>
</dbReference>
<feature type="region of interest" description="Disordered" evidence="1">
    <location>
        <begin position="371"/>
        <end position="408"/>
    </location>
</feature>
<dbReference type="RefSeq" id="XP_016271653.1">
    <property type="nucleotide sequence ID" value="XM_016417124.1"/>
</dbReference>
<feature type="compositionally biased region" description="Basic and acidic residues" evidence="1">
    <location>
        <begin position="456"/>
        <end position="465"/>
    </location>
</feature>
<evidence type="ECO:0000313" key="3">
    <source>
        <dbReference type="Proteomes" id="UP000016926"/>
    </source>
</evidence>
<feature type="compositionally biased region" description="Basic and acidic residues" evidence="1">
    <location>
        <begin position="553"/>
        <end position="563"/>
    </location>
</feature>
<reference evidence="2 3" key="1">
    <citation type="journal article" date="2012" name="Nat. Commun.">
        <title>A multi-omic map of the lipid-producing yeast Rhodosporidium toruloides.</title>
        <authorList>
            <person name="Zhu Z."/>
            <person name="Zhang S."/>
            <person name="Liu H."/>
            <person name="Shen H."/>
            <person name="Lin X."/>
            <person name="Yang F."/>
            <person name="Zhou Y.J."/>
            <person name="Jin G."/>
            <person name="Ye M."/>
            <person name="Zou H."/>
            <person name="Zou H."/>
            <person name="Zhao Z.K."/>
        </authorList>
    </citation>
    <scope>NUCLEOTIDE SEQUENCE [LARGE SCALE GENOMIC DNA]</scope>
    <source>
        <strain evidence="2 3">NP11</strain>
    </source>
</reference>
<gene>
    <name evidence="2" type="ORF">RHTO_03453</name>
</gene>
<dbReference type="GeneID" id="27367466"/>
<feature type="compositionally biased region" description="Low complexity" evidence="1">
    <location>
        <begin position="89"/>
        <end position="113"/>
    </location>
</feature>
<dbReference type="PANTHER" id="PTHR48125:SF12">
    <property type="entry name" value="AT HOOK TRANSCRIPTION FACTOR FAMILY-RELATED"/>
    <property type="match status" value="1"/>
</dbReference>
<feature type="compositionally biased region" description="Low complexity" evidence="1">
    <location>
        <begin position="7"/>
        <end position="36"/>
    </location>
</feature>
<evidence type="ECO:0000313" key="2">
    <source>
        <dbReference type="EMBL" id="EMS20534.1"/>
    </source>
</evidence>
<dbReference type="AlphaFoldDB" id="M7X9X3"/>
<feature type="region of interest" description="Disordered" evidence="1">
    <location>
        <begin position="308"/>
        <end position="330"/>
    </location>
</feature>
<dbReference type="OrthoDB" id="10673332at2759"/>